<organism evidence="2 3">
    <name type="scientific">Paracoccus isoporae</name>
    <dbReference type="NCBI Taxonomy" id="591205"/>
    <lineage>
        <taxon>Bacteria</taxon>
        <taxon>Pseudomonadati</taxon>
        <taxon>Pseudomonadota</taxon>
        <taxon>Alphaproteobacteria</taxon>
        <taxon>Rhodobacterales</taxon>
        <taxon>Paracoccaceae</taxon>
        <taxon>Paracoccus</taxon>
    </lineage>
</organism>
<proteinExistence type="predicted"/>
<keyword evidence="3" id="KW-1185">Reference proteome</keyword>
<feature type="region of interest" description="Disordered" evidence="1">
    <location>
        <begin position="180"/>
        <end position="230"/>
    </location>
</feature>
<evidence type="ECO:0000313" key="3">
    <source>
        <dbReference type="Proteomes" id="UP000199344"/>
    </source>
</evidence>
<dbReference type="RefSeq" id="WP_218132537.1">
    <property type="nucleotide sequence ID" value="NZ_FNAH01000007.1"/>
</dbReference>
<evidence type="ECO:0000256" key="1">
    <source>
        <dbReference type="SAM" id="MobiDB-lite"/>
    </source>
</evidence>
<dbReference type="InterPro" id="IPR049886">
    <property type="entry name" value="CFI_box_CTERM_dom"/>
</dbReference>
<gene>
    <name evidence="2" type="ORF">SAMN05421538_107168</name>
</gene>
<sequence length="316" mass="34739">SVNLVFFIRISSSSLPRKFYFRIPLTMGRITLYPNIISLGGGADTMAATHSGHLIIRDMDASDFLFLGGAFADRNELEAASRIAGKDLVLEMPGSGQITIVGGASLASSLAGQVIDLAVADQLDRASNPNVANGDKTPEIKSSLAGQQLSEAEEALQTVYGDLGAALIPKLRSDAAQTVDNTGIRGNKNQGEQMLANQTDSSASKKGQRERHETDEEDEEDLFAPSDRWPYNELDDNPVTNTGCFIATAVYGNPFHPDVMELRRFRERVLRRYLLGRLFIHAYNIFGPMIAKITSEHHAHAKIIRLLLTYFVRTMR</sequence>
<evidence type="ECO:0000313" key="2">
    <source>
        <dbReference type="EMBL" id="SDE53304.1"/>
    </source>
</evidence>
<feature type="compositionally biased region" description="Polar residues" evidence="1">
    <location>
        <begin position="187"/>
        <end position="205"/>
    </location>
</feature>
<dbReference type="NCBIfam" id="NF041770">
    <property type="entry name" value="CFI_box_CTERM"/>
    <property type="match status" value="1"/>
</dbReference>
<dbReference type="AlphaFoldDB" id="A0A1G7DP28"/>
<feature type="non-terminal residue" evidence="2">
    <location>
        <position position="1"/>
    </location>
</feature>
<reference evidence="2 3" key="1">
    <citation type="submission" date="2016-10" db="EMBL/GenBank/DDBJ databases">
        <authorList>
            <person name="de Groot N.N."/>
        </authorList>
    </citation>
    <scope>NUCLEOTIDE SEQUENCE [LARGE SCALE GENOMIC DNA]</scope>
    <source>
        <strain evidence="2 3">DSM 22220</strain>
    </source>
</reference>
<protein>
    <submittedName>
        <fullName evidence="2">Uncharacterized protein</fullName>
    </submittedName>
</protein>
<dbReference type="Proteomes" id="UP000199344">
    <property type="component" value="Unassembled WGS sequence"/>
</dbReference>
<dbReference type="STRING" id="591205.SAMN05421538_107168"/>
<name>A0A1G7DP28_9RHOB</name>
<accession>A0A1G7DP28</accession>
<dbReference type="EMBL" id="FNAH01000007">
    <property type="protein sequence ID" value="SDE53304.1"/>
    <property type="molecule type" value="Genomic_DNA"/>
</dbReference>